<evidence type="ECO:0000313" key="3">
    <source>
        <dbReference type="Proteomes" id="UP000694568"/>
    </source>
</evidence>
<evidence type="ECO:0008006" key="4">
    <source>
        <dbReference type="Google" id="ProtNLM"/>
    </source>
</evidence>
<proteinExistence type="inferred from homology"/>
<dbReference type="InterPro" id="IPR015157">
    <property type="entry name" value="TMA7"/>
</dbReference>
<dbReference type="Pfam" id="PF09072">
    <property type="entry name" value="TMA7"/>
    <property type="match status" value="1"/>
</dbReference>
<name>A0A8D0AVA8_SANLU</name>
<dbReference type="Ensembl" id="ENSSLUT00000058157.1">
    <property type="protein sequence ID" value="ENSSLUP00000056506.1"/>
    <property type="gene ID" value="ENSSLUG00000024388.1"/>
</dbReference>
<dbReference type="AlphaFoldDB" id="A0A8D0AVA8"/>
<reference evidence="2" key="1">
    <citation type="submission" date="2025-08" db="UniProtKB">
        <authorList>
            <consortium name="Ensembl"/>
        </authorList>
    </citation>
    <scope>IDENTIFICATION</scope>
</reference>
<accession>A0A8D0AVA8</accession>
<keyword evidence="3" id="KW-1185">Reference proteome</keyword>
<evidence type="ECO:0000256" key="1">
    <source>
        <dbReference type="ARBA" id="ARBA00006631"/>
    </source>
</evidence>
<protein>
    <recommendedName>
        <fullName evidence="4">Coiled-coil domain-containing protein 72</fullName>
    </recommendedName>
</protein>
<comment type="similarity">
    <text evidence="1">Belongs to the TMA7 family.</text>
</comment>
<dbReference type="GeneTree" id="ENSGT00940000171889"/>
<evidence type="ECO:0000313" key="2">
    <source>
        <dbReference type="Ensembl" id="ENSSLUP00000056506.1"/>
    </source>
</evidence>
<sequence>LTSQAGEKKKTDDVAFKQKQKEEQKALEALKAKASGKGPLGKTREGYLNKNFGRVGANYLLS</sequence>
<dbReference type="Proteomes" id="UP000694568">
    <property type="component" value="Unplaced"/>
</dbReference>
<reference evidence="2" key="2">
    <citation type="submission" date="2025-09" db="UniProtKB">
        <authorList>
            <consortium name="Ensembl"/>
        </authorList>
    </citation>
    <scope>IDENTIFICATION</scope>
</reference>
<organism evidence="2 3">
    <name type="scientific">Sander lucioperca</name>
    <name type="common">Pike-perch</name>
    <name type="synonym">Perca lucioperca</name>
    <dbReference type="NCBI Taxonomy" id="283035"/>
    <lineage>
        <taxon>Eukaryota</taxon>
        <taxon>Metazoa</taxon>
        <taxon>Chordata</taxon>
        <taxon>Craniata</taxon>
        <taxon>Vertebrata</taxon>
        <taxon>Euteleostomi</taxon>
        <taxon>Actinopterygii</taxon>
        <taxon>Neopterygii</taxon>
        <taxon>Teleostei</taxon>
        <taxon>Neoteleostei</taxon>
        <taxon>Acanthomorphata</taxon>
        <taxon>Eupercaria</taxon>
        <taxon>Perciformes</taxon>
        <taxon>Percoidei</taxon>
        <taxon>Percidae</taxon>
        <taxon>Luciopercinae</taxon>
        <taxon>Sander</taxon>
    </lineage>
</organism>